<keyword evidence="5" id="KW-1185">Reference proteome</keyword>
<dbReference type="Proteomes" id="UP000016887">
    <property type="component" value="Chromosome"/>
</dbReference>
<evidence type="ECO:0000256" key="1">
    <source>
        <dbReference type="ARBA" id="ARBA00022679"/>
    </source>
</evidence>
<dbReference type="InterPro" id="IPR043130">
    <property type="entry name" value="CDP-OH_PTrfase_TM_dom"/>
</dbReference>
<dbReference type="eggNOG" id="arCOG00670">
    <property type="taxonomic scope" value="Archaea"/>
</dbReference>
<feature type="transmembrane region" description="Helical" evidence="3">
    <location>
        <begin position="98"/>
        <end position="117"/>
    </location>
</feature>
<feature type="transmembrane region" description="Helical" evidence="3">
    <location>
        <begin position="42"/>
        <end position="62"/>
    </location>
</feature>
<evidence type="ECO:0000256" key="2">
    <source>
        <dbReference type="RuleBase" id="RU003750"/>
    </source>
</evidence>
<keyword evidence="3" id="KW-0472">Membrane</keyword>
<dbReference type="AlphaFoldDB" id="U3TDB7"/>
<evidence type="ECO:0000256" key="3">
    <source>
        <dbReference type="SAM" id="Phobius"/>
    </source>
</evidence>
<dbReference type="KEGG" id="acj:ACAM_0952"/>
<sequence length="212" mass="21843">MSGDSKPTDGPVSRLLNRRIASAIASAIIALQLPLTPNMLSLISFLTATAAAVLIALGHFLAGGILVQASSILDGVDGIVARKRGVASRAGGFLDTMLDRYADTVIYLAIAYAASGIPGLEKWAVLAAVAAVSGDILVSYLHTRGERDAGVHPSLVGPLDSLASRDVRLLVIAVLTAVARPFEALAAVAFLSHVYVAVKSASIFSLLKSRGA</sequence>
<dbReference type="GO" id="GO:0016780">
    <property type="term" value="F:phosphotransferase activity, for other substituted phosphate groups"/>
    <property type="evidence" value="ECO:0007669"/>
    <property type="project" value="InterPro"/>
</dbReference>
<dbReference type="Gene3D" id="1.20.120.1760">
    <property type="match status" value="1"/>
</dbReference>
<dbReference type="GO" id="GO:0008654">
    <property type="term" value="P:phospholipid biosynthetic process"/>
    <property type="evidence" value="ECO:0007669"/>
    <property type="project" value="InterPro"/>
</dbReference>
<gene>
    <name evidence="4" type="ORF">ACAM_0952</name>
</gene>
<protein>
    <submittedName>
        <fullName evidence="4">CDP-alcohol phosphatidyltransferase</fullName>
    </submittedName>
</protein>
<dbReference type="RefSeq" id="WP_022541694.1">
    <property type="nucleotide sequence ID" value="NC_022521.1"/>
</dbReference>
<accession>U3TDB7</accession>
<evidence type="ECO:0000313" key="4">
    <source>
        <dbReference type="EMBL" id="BAN90421.1"/>
    </source>
</evidence>
<dbReference type="EMBL" id="AP012489">
    <property type="protein sequence ID" value="BAN90421.1"/>
    <property type="molecule type" value="Genomic_DNA"/>
</dbReference>
<dbReference type="OrthoDB" id="9904at2157"/>
<name>U3TDB7_9CREN</name>
<dbReference type="Pfam" id="PF01066">
    <property type="entry name" value="CDP-OH_P_transf"/>
    <property type="match status" value="1"/>
</dbReference>
<keyword evidence="1 2" id="KW-0808">Transferase</keyword>
<feature type="transmembrane region" description="Helical" evidence="3">
    <location>
        <begin position="185"/>
        <end position="207"/>
    </location>
</feature>
<keyword evidence="3" id="KW-0812">Transmembrane</keyword>
<keyword evidence="3" id="KW-1133">Transmembrane helix</keyword>
<dbReference type="PROSITE" id="PS00379">
    <property type="entry name" value="CDP_ALCOHOL_P_TRANSF"/>
    <property type="match status" value="1"/>
</dbReference>
<organism evidence="4 5">
    <name type="scientific">Aeropyrum camini SY1 = JCM 12091</name>
    <dbReference type="NCBI Taxonomy" id="1198449"/>
    <lineage>
        <taxon>Archaea</taxon>
        <taxon>Thermoproteota</taxon>
        <taxon>Thermoprotei</taxon>
        <taxon>Desulfurococcales</taxon>
        <taxon>Desulfurococcaceae</taxon>
        <taxon>Aeropyrum</taxon>
    </lineage>
</organism>
<dbReference type="InterPro" id="IPR048254">
    <property type="entry name" value="CDP_ALCOHOL_P_TRANSF_CS"/>
</dbReference>
<comment type="similarity">
    <text evidence="2">Belongs to the CDP-alcohol phosphatidyltransferase class-I family.</text>
</comment>
<dbReference type="GeneID" id="17110306"/>
<dbReference type="STRING" id="1198449.ACAM_0952"/>
<proteinExistence type="inferred from homology"/>
<evidence type="ECO:0000313" key="5">
    <source>
        <dbReference type="Proteomes" id="UP000016887"/>
    </source>
</evidence>
<dbReference type="GO" id="GO:0016020">
    <property type="term" value="C:membrane"/>
    <property type="evidence" value="ECO:0007669"/>
    <property type="project" value="InterPro"/>
</dbReference>
<reference evidence="4 5" key="1">
    <citation type="journal article" date="2013" name="Appl. Environ. Microbiol.">
        <title>Variation of the Virus-Related Elements within Syntenic Genomes of the Hyperthermophilic Archaeon Aeropyrum.</title>
        <authorList>
            <person name="Daifuku T."/>
            <person name="Yoshida T."/>
            <person name="Kitamura T."/>
            <person name="Kawaichi S."/>
            <person name="Inoue T."/>
            <person name="Nomura K."/>
            <person name="Yoshida Y."/>
            <person name="Kuno S."/>
            <person name="Sako Y."/>
        </authorList>
    </citation>
    <scope>NUCLEOTIDE SEQUENCE [LARGE SCALE GENOMIC DNA]</scope>
    <source>
        <strain evidence="4 5">SY1</strain>
    </source>
</reference>
<dbReference type="InterPro" id="IPR000462">
    <property type="entry name" value="CDP-OH_P_trans"/>
</dbReference>